<keyword evidence="2" id="KW-1185">Reference proteome</keyword>
<dbReference type="OrthoDB" id="5465469at2"/>
<evidence type="ECO:0008006" key="3">
    <source>
        <dbReference type="Google" id="ProtNLM"/>
    </source>
</evidence>
<evidence type="ECO:0000313" key="2">
    <source>
        <dbReference type="Proteomes" id="UP000244496"/>
    </source>
</evidence>
<dbReference type="EMBL" id="CP028918">
    <property type="protein sequence ID" value="AWB48060.1"/>
    <property type="molecule type" value="Genomic_DNA"/>
</dbReference>
<dbReference type="KEGG" id="geh:HYN69_05605"/>
<name>A0A2S0UJW8_9RHOB</name>
<sequence>MDVDVCLTTISGRIGQVHLVIGSILAQNPPPARVFLYLSHAPWLLDRGVRDMPEALRDLAAADGRLHIGFVENTGPYRKILPWLAEHGQSGRMVVTADDDTVYPQGWLEGLLAAWKPGLAVAHSAHPVVVRNGRVAPYRQWLKASFVSPALLALPIGKDGVLYRAADFPPEVLEVAEALRIAPTGDDLWLRWHLARVGITVAVSGQAKLRDAGQSDSLWQSYNRGGGNDAMVAALETWSSGRFGFTMAALGAGPDQA</sequence>
<dbReference type="AlphaFoldDB" id="A0A2S0UJW8"/>
<reference evidence="1 2" key="1">
    <citation type="submission" date="2018-04" db="EMBL/GenBank/DDBJ databases">
        <title>Genome sequencing of Gemmobacter.</title>
        <authorList>
            <person name="Yi H."/>
            <person name="Baek M.-G."/>
        </authorList>
    </citation>
    <scope>NUCLEOTIDE SEQUENCE [LARGE SCALE GENOMIC DNA]</scope>
    <source>
        <strain evidence="1 2">HYN0069</strain>
    </source>
</reference>
<organism evidence="1 2">
    <name type="scientific">Paragemmobacter aquarius</name>
    <dbReference type="NCBI Taxonomy" id="2169400"/>
    <lineage>
        <taxon>Bacteria</taxon>
        <taxon>Pseudomonadati</taxon>
        <taxon>Pseudomonadota</taxon>
        <taxon>Alphaproteobacteria</taxon>
        <taxon>Rhodobacterales</taxon>
        <taxon>Paracoccaceae</taxon>
        <taxon>Paragemmobacter</taxon>
    </lineage>
</organism>
<dbReference type="SUPFAM" id="SSF53448">
    <property type="entry name" value="Nucleotide-diphospho-sugar transferases"/>
    <property type="match status" value="1"/>
</dbReference>
<evidence type="ECO:0000313" key="1">
    <source>
        <dbReference type="EMBL" id="AWB48060.1"/>
    </source>
</evidence>
<protein>
    <recommendedName>
        <fullName evidence="3">Glycosyl transferase family 2</fullName>
    </recommendedName>
</protein>
<gene>
    <name evidence="1" type="ORF">HYN69_05605</name>
</gene>
<proteinExistence type="predicted"/>
<accession>A0A2S0UJW8</accession>
<dbReference type="InterPro" id="IPR029044">
    <property type="entry name" value="Nucleotide-diphossugar_trans"/>
</dbReference>
<dbReference type="CDD" id="cd00761">
    <property type="entry name" value="Glyco_tranf_GTA_type"/>
    <property type="match status" value="1"/>
</dbReference>
<dbReference type="RefSeq" id="WP_108434883.1">
    <property type="nucleotide sequence ID" value="NZ_CP028918.1"/>
</dbReference>
<dbReference type="Proteomes" id="UP000244496">
    <property type="component" value="Chromosome"/>
</dbReference>